<feature type="coiled-coil region" evidence="6">
    <location>
        <begin position="360"/>
        <end position="394"/>
    </location>
</feature>
<feature type="binding site" evidence="6">
    <location>
        <begin position="32"/>
        <end position="39"/>
    </location>
    <ligand>
        <name>ATP</name>
        <dbReference type="ChEBI" id="CHEBI:30616"/>
    </ligand>
</feature>
<keyword evidence="9" id="KW-1185">Reference proteome</keyword>
<keyword evidence="2 6" id="KW-0547">Nucleotide-binding</keyword>
<proteinExistence type="inferred from homology"/>
<dbReference type="HAMAP" id="MF_01894">
    <property type="entry name" value="Smc_prok"/>
    <property type="match status" value="1"/>
</dbReference>
<evidence type="ECO:0000313" key="8">
    <source>
        <dbReference type="EMBL" id="SMD37307.1"/>
    </source>
</evidence>
<evidence type="ECO:0000256" key="3">
    <source>
        <dbReference type="ARBA" id="ARBA00022840"/>
    </source>
</evidence>
<dbReference type="NCBIfam" id="TIGR02168">
    <property type="entry name" value="SMC_prok_B"/>
    <property type="match status" value="1"/>
</dbReference>
<evidence type="ECO:0000256" key="5">
    <source>
        <dbReference type="ARBA" id="ARBA00023125"/>
    </source>
</evidence>
<reference evidence="8 9" key="1">
    <citation type="submission" date="2017-04" db="EMBL/GenBank/DDBJ databases">
        <authorList>
            <person name="Afonso C.L."/>
            <person name="Miller P.J."/>
            <person name="Scott M.A."/>
            <person name="Spackman E."/>
            <person name="Goraichik I."/>
            <person name="Dimitrov K.M."/>
            <person name="Suarez D.L."/>
            <person name="Swayne D.E."/>
        </authorList>
    </citation>
    <scope>NUCLEOTIDE SEQUENCE [LARGE SCALE GENOMIC DNA]</scope>
    <source>
        <strain evidence="8 9">DSM 26133</strain>
    </source>
</reference>
<dbReference type="CDD" id="cd03278">
    <property type="entry name" value="ABC_SMC_barmotin"/>
    <property type="match status" value="1"/>
</dbReference>
<dbReference type="InterPro" id="IPR036277">
    <property type="entry name" value="SMC_hinge_sf"/>
</dbReference>
<gene>
    <name evidence="6" type="primary">smc</name>
    <name evidence="8" type="ORF">SAMN04488029_3341</name>
</gene>
<dbReference type="RefSeq" id="WP_084373954.1">
    <property type="nucleotide sequence ID" value="NZ_FWYF01000003.1"/>
</dbReference>
<dbReference type="GO" id="GO:0006260">
    <property type="term" value="P:DNA replication"/>
    <property type="evidence" value="ECO:0007669"/>
    <property type="project" value="UniProtKB-UniRule"/>
</dbReference>
<dbReference type="Pfam" id="PF06470">
    <property type="entry name" value="SMC_hinge"/>
    <property type="match status" value="1"/>
</dbReference>
<protein>
    <recommendedName>
        <fullName evidence="6">Chromosome partition protein Smc</fullName>
    </recommendedName>
</protein>
<evidence type="ECO:0000256" key="1">
    <source>
        <dbReference type="ARBA" id="ARBA00022490"/>
    </source>
</evidence>
<comment type="subcellular location">
    <subcellularLocation>
        <location evidence="6">Cytoplasm</location>
    </subcellularLocation>
</comment>
<accession>A0A1W2GKZ5</accession>
<comment type="domain">
    <text evidence="6">Contains large globular domains required for ATP hydrolysis at each terminus and a third globular domain forming a flexible hinge near the middle of the molecule. These domains are separated by coiled-coil structures.</text>
</comment>
<dbReference type="PIRSF" id="PIRSF005719">
    <property type="entry name" value="SMC"/>
    <property type="match status" value="1"/>
</dbReference>
<dbReference type="SUPFAM" id="SSF52540">
    <property type="entry name" value="P-loop containing nucleoside triphosphate hydrolases"/>
    <property type="match status" value="1"/>
</dbReference>
<dbReference type="InterPro" id="IPR003395">
    <property type="entry name" value="RecF/RecN/SMC_N"/>
</dbReference>
<keyword evidence="1 6" id="KW-0963">Cytoplasm</keyword>
<evidence type="ECO:0000256" key="2">
    <source>
        <dbReference type="ARBA" id="ARBA00022741"/>
    </source>
</evidence>
<dbReference type="GO" id="GO:0005694">
    <property type="term" value="C:chromosome"/>
    <property type="evidence" value="ECO:0007669"/>
    <property type="project" value="InterPro"/>
</dbReference>
<dbReference type="Gene3D" id="3.30.70.1620">
    <property type="match status" value="1"/>
</dbReference>
<dbReference type="SMART" id="SM00968">
    <property type="entry name" value="SMC_hinge"/>
    <property type="match status" value="1"/>
</dbReference>
<dbReference type="InterPro" id="IPR024704">
    <property type="entry name" value="SMC"/>
</dbReference>
<dbReference type="OrthoDB" id="9808768at2"/>
<comment type="similarity">
    <text evidence="6">Belongs to the SMC family.</text>
</comment>
<dbReference type="AlphaFoldDB" id="A0A1W2GKZ5"/>
<feature type="coiled-coil region" evidence="6">
    <location>
        <begin position="767"/>
        <end position="934"/>
    </location>
</feature>
<dbReference type="Gene3D" id="3.40.50.300">
    <property type="entry name" value="P-loop containing nucleotide triphosphate hydrolases"/>
    <property type="match status" value="2"/>
</dbReference>
<dbReference type="Proteomes" id="UP000192472">
    <property type="component" value="Unassembled WGS sequence"/>
</dbReference>
<evidence type="ECO:0000256" key="6">
    <source>
        <dbReference type="HAMAP-Rule" id="MF_01894"/>
    </source>
</evidence>
<evidence type="ECO:0000313" key="9">
    <source>
        <dbReference type="Proteomes" id="UP000192472"/>
    </source>
</evidence>
<name>A0A1W2GKZ5_REIFA</name>
<dbReference type="GO" id="GO:0007062">
    <property type="term" value="P:sister chromatid cohesion"/>
    <property type="evidence" value="ECO:0007669"/>
    <property type="project" value="InterPro"/>
</dbReference>
<comment type="function">
    <text evidence="6">Required for chromosome condensation and partitioning.</text>
</comment>
<dbReference type="InterPro" id="IPR027417">
    <property type="entry name" value="P-loop_NTPase"/>
</dbReference>
<dbReference type="SUPFAM" id="SSF75553">
    <property type="entry name" value="Smc hinge domain"/>
    <property type="match status" value="1"/>
</dbReference>
<comment type="subunit">
    <text evidence="6">Homodimer.</text>
</comment>
<dbReference type="GO" id="GO:0005524">
    <property type="term" value="F:ATP binding"/>
    <property type="evidence" value="ECO:0007669"/>
    <property type="project" value="UniProtKB-UniRule"/>
</dbReference>
<dbReference type="SUPFAM" id="SSF57997">
    <property type="entry name" value="Tropomyosin"/>
    <property type="match status" value="1"/>
</dbReference>
<feature type="domain" description="SMC hinge" evidence="7">
    <location>
        <begin position="520"/>
        <end position="634"/>
    </location>
</feature>
<dbReference type="InterPro" id="IPR010935">
    <property type="entry name" value="SMC_hinge"/>
</dbReference>
<feature type="coiled-coil region" evidence="6">
    <location>
        <begin position="423"/>
        <end position="492"/>
    </location>
</feature>
<dbReference type="GO" id="GO:0030261">
    <property type="term" value="P:chromosome condensation"/>
    <property type="evidence" value="ECO:0007669"/>
    <property type="project" value="InterPro"/>
</dbReference>
<feature type="coiled-coil region" evidence="6">
    <location>
        <begin position="671"/>
        <end position="724"/>
    </location>
</feature>
<keyword evidence="5 6" id="KW-0238">DNA-binding</keyword>
<keyword evidence="3 6" id="KW-0067">ATP-binding</keyword>
<dbReference type="EMBL" id="FWYF01000003">
    <property type="protein sequence ID" value="SMD37307.1"/>
    <property type="molecule type" value="Genomic_DNA"/>
</dbReference>
<dbReference type="STRING" id="692418.SAMN04488029_3341"/>
<dbReference type="GO" id="GO:0016887">
    <property type="term" value="F:ATP hydrolysis activity"/>
    <property type="evidence" value="ECO:0007669"/>
    <property type="project" value="InterPro"/>
</dbReference>
<keyword evidence="4 6" id="KW-0175">Coiled coil</keyword>
<sequence length="1182" mass="136287">MQLTKLEIKGFKSFGDKVVINFDEGITGIVGPNGCGKSNVVDSIRWVLGEQKVKSLRSEKMDNIIFNGTKNRKPTQLAEVSLSFKNTKNLLPTEYSNVTITRRYYRSGESGYQLNGVTCRLKDITSLFLDTGIASNSYAIIELGMVDNILNDKDNSRRGLFEEAAGISKFKIRKKETLRKLNDTDADLDRVEDLLFEIDKNLKSLERQAKQAKKYYQVKEDYKIYSVELAKSTLQQQKEKLENLKKATESNNDKKISLNKQLAEKEAQAEKAKADLVSKEKTLATRQKTLNEHVNKIRQYESEKKIKNERLRFLNDRSDSLKETIEQDRKSSERSSFSISGLSNEKLSSEKILSEVFHKLETLKQDFEQEKAKNEALKNEGEELNQNFINKKEEVYQLIKSLEIKSIQVSSLKQELEKAATDTSSKTENLQNFEKRIAEIELEKKEKQEQYDYLKSKDEELKNRITHSEKTIEVIKEELTQVNRKLDASQNEYNLTKSLVDNLEGFPEAIKFLKKEATWSKNAPLLSDILTCPEEYRVTVENYLESYMNYYIVDTEAEAFKAINILSDASKGKAHFFILDRFEKFKSTQTEIMENAVPATEVVEYEPKYKKLIGYILDNVYISNFNDPEGVDHRDTVLITKNGKVIDRQFSISGGSVGLFEGKRIGRAKNLEKLSASIKKLTTKLNEVKSNLEEKVSDLNRLKENNYEEQLEQVQVELTQIKEEYVSFTTKQEQFSNLLTENTNKSEDILENINVLNEEIAELTPKKETEQKLLDELELKNTSFKAELSSYNEQLNEKSTVFNQENIHYHQQQNKVASIDQEISHKQANLDSAKERIEKNQSELKQTDEEIRQLIEKSDSNDDQLIGMYEEKDSIEKAVNEAEKDYYAERELIEVVEKEAREVQREREQTDMNTMEVQNELNETRLQLSSVKERLSVEFNIDIDQLLIDGNEDEEKTAALKDMREEELRAHVEKLKSRMDTMGPINPMAMEAYEEIKERHDFIIAQKDDLLKAKESLMETISEIDAVAKETFVEAFENIKTNFIRVFRSLFTEEDQCDLRLSNPEDPLESTIEIMAKPKGKRPLSINQLSGGEKTLTATALLFAIYLIKPAPFCIFDEVDAPLDDANIDKFNNIIREFSSESQFIIVTHNKRTMISTDVIYGVTMVEQGVSRVVPVDLKELA</sequence>
<dbReference type="GO" id="GO:0007059">
    <property type="term" value="P:chromosome segregation"/>
    <property type="evidence" value="ECO:0007669"/>
    <property type="project" value="UniProtKB-UniRule"/>
</dbReference>
<feature type="coiled-coil region" evidence="6">
    <location>
        <begin position="174"/>
        <end position="317"/>
    </location>
</feature>
<evidence type="ECO:0000259" key="7">
    <source>
        <dbReference type="SMART" id="SM00968"/>
    </source>
</evidence>
<dbReference type="InterPro" id="IPR011890">
    <property type="entry name" value="SMC_prok"/>
</dbReference>
<dbReference type="GO" id="GO:0003677">
    <property type="term" value="F:DNA binding"/>
    <property type="evidence" value="ECO:0007669"/>
    <property type="project" value="UniProtKB-UniRule"/>
</dbReference>
<dbReference type="Pfam" id="PF02463">
    <property type="entry name" value="SMC_N"/>
    <property type="match status" value="1"/>
</dbReference>
<organism evidence="8 9">
    <name type="scientific">Reichenbachiella faecimaris</name>
    <dbReference type="NCBI Taxonomy" id="692418"/>
    <lineage>
        <taxon>Bacteria</taxon>
        <taxon>Pseudomonadati</taxon>
        <taxon>Bacteroidota</taxon>
        <taxon>Cytophagia</taxon>
        <taxon>Cytophagales</taxon>
        <taxon>Reichenbachiellaceae</taxon>
        <taxon>Reichenbachiella</taxon>
    </lineage>
</organism>
<dbReference type="PANTHER" id="PTHR43977">
    <property type="entry name" value="STRUCTURAL MAINTENANCE OF CHROMOSOMES PROTEIN 3"/>
    <property type="match status" value="1"/>
</dbReference>
<dbReference type="Gene3D" id="1.20.1060.20">
    <property type="match status" value="1"/>
</dbReference>
<dbReference type="GO" id="GO:0005737">
    <property type="term" value="C:cytoplasm"/>
    <property type="evidence" value="ECO:0007669"/>
    <property type="project" value="UniProtKB-SubCell"/>
</dbReference>
<evidence type="ECO:0000256" key="4">
    <source>
        <dbReference type="ARBA" id="ARBA00023054"/>
    </source>
</evidence>